<evidence type="ECO:0000313" key="3">
    <source>
        <dbReference type="EMBL" id="KAK4448309.1"/>
    </source>
</evidence>
<dbReference type="EMBL" id="MU865943">
    <property type="protein sequence ID" value="KAK4448309.1"/>
    <property type="molecule type" value="Genomic_DNA"/>
</dbReference>
<proteinExistence type="predicted"/>
<evidence type="ECO:0000259" key="2">
    <source>
        <dbReference type="Pfam" id="PF11160"/>
    </source>
</evidence>
<evidence type="ECO:0000256" key="1">
    <source>
        <dbReference type="SAM" id="MobiDB-lite"/>
    </source>
</evidence>
<comment type="caution">
    <text evidence="3">The sequence shown here is derived from an EMBL/GenBank/DDBJ whole genome shotgun (WGS) entry which is preliminary data.</text>
</comment>
<dbReference type="InterPro" id="IPR021331">
    <property type="entry name" value="Hva1_TUDOR"/>
</dbReference>
<reference evidence="3" key="1">
    <citation type="journal article" date="2023" name="Mol. Phylogenet. Evol.">
        <title>Genome-scale phylogeny and comparative genomics of the fungal order Sordariales.</title>
        <authorList>
            <person name="Hensen N."/>
            <person name="Bonometti L."/>
            <person name="Westerberg I."/>
            <person name="Brannstrom I.O."/>
            <person name="Guillou S."/>
            <person name="Cros-Aarteil S."/>
            <person name="Calhoun S."/>
            <person name="Haridas S."/>
            <person name="Kuo A."/>
            <person name="Mondo S."/>
            <person name="Pangilinan J."/>
            <person name="Riley R."/>
            <person name="LaButti K."/>
            <person name="Andreopoulos B."/>
            <person name="Lipzen A."/>
            <person name="Chen C."/>
            <person name="Yan M."/>
            <person name="Daum C."/>
            <person name="Ng V."/>
            <person name="Clum A."/>
            <person name="Steindorff A."/>
            <person name="Ohm R.A."/>
            <person name="Martin F."/>
            <person name="Silar P."/>
            <person name="Natvig D.O."/>
            <person name="Lalanne C."/>
            <person name="Gautier V."/>
            <person name="Ament-Velasquez S.L."/>
            <person name="Kruys A."/>
            <person name="Hutchinson M.I."/>
            <person name="Powell A.J."/>
            <person name="Barry K."/>
            <person name="Miller A.N."/>
            <person name="Grigoriev I.V."/>
            <person name="Debuchy R."/>
            <person name="Gladieux P."/>
            <person name="Hiltunen Thoren M."/>
            <person name="Johannesson H."/>
        </authorList>
    </citation>
    <scope>NUCLEOTIDE SEQUENCE</scope>
    <source>
        <strain evidence="3">PSN243</strain>
    </source>
</reference>
<evidence type="ECO:0000313" key="4">
    <source>
        <dbReference type="Proteomes" id="UP001321760"/>
    </source>
</evidence>
<keyword evidence="4" id="KW-1185">Reference proteome</keyword>
<protein>
    <recommendedName>
        <fullName evidence="2">Hypervirulence associated protein TUDOR domain-containing protein</fullName>
    </recommendedName>
</protein>
<reference evidence="3" key="2">
    <citation type="submission" date="2023-05" db="EMBL/GenBank/DDBJ databases">
        <authorList>
            <consortium name="Lawrence Berkeley National Laboratory"/>
            <person name="Steindorff A."/>
            <person name="Hensen N."/>
            <person name="Bonometti L."/>
            <person name="Westerberg I."/>
            <person name="Brannstrom I.O."/>
            <person name="Guillou S."/>
            <person name="Cros-Aarteil S."/>
            <person name="Calhoun S."/>
            <person name="Haridas S."/>
            <person name="Kuo A."/>
            <person name="Mondo S."/>
            <person name="Pangilinan J."/>
            <person name="Riley R."/>
            <person name="Labutti K."/>
            <person name="Andreopoulos B."/>
            <person name="Lipzen A."/>
            <person name="Chen C."/>
            <person name="Yanf M."/>
            <person name="Daum C."/>
            <person name="Ng V."/>
            <person name="Clum A."/>
            <person name="Ohm R."/>
            <person name="Martin F."/>
            <person name="Silar P."/>
            <person name="Natvig D."/>
            <person name="Lalanne C."/>
            <person name="Gautier V."/>
            <person name="Ament-Velasquez S.L."/>
            <person name="Kruys A."/>
            <person name="Hutchinson M.I."/>
            <person name="Powell A.J."/>
            <person name="Barry K."/>
            <person name="Miller A.N."/>
            <person name="Grigoriev I.V."/>
            <person name="Debuchy R."/>
            <person name="Gladieux P."/>
            <person name="Thoren M.H."/>
            <person name="Johannesson H."/>
        </authorList>
    </citation>
    <scope>NUCLEOTIDE SEQUENCE</scope>
    <source>
        <strain evidence="3">PSN243</strain>
    </source>
</reference>
<feature type="compositionally biased region" description="Basic and acidic residues" evidence="1">
    <location>
        <begin position="132"/>
        <end position="243"/>
    </location>
</feature>
<name>A0AAV9GHS0_9PEZI</name>
<feature type="compositionally biased region" description="Acidic residues" evidence="1">
    <location>
        <begin position="122"/>
        <end position="131"/>
    </location>
</feature>
<feature type="region of interest" description="Disordered" evidence="1">
    <location>
        <begin position="1"/>
        <end position="299"/>
    </location>
</feature>
<dbReference type="Pfam" id="PF11160">
    <property type="entry name" value="Hva1_TUDOR"/>
    <property type="match status" value="1"/>
</dbReference>
<feature type="compositionally biased region" description="Basic and acidic residues" evidence="1">
    <location>
        <begin position="83"/>
        <end position="113"/>
    </location>
</feature>
<feature type="compositionally biased region" description="Polar residues" evidence="1">
    <location>
        <begin position="37"/>
        <end position="51"/>
    </location>
</feature>
<gene>
    <name evidence="3" type="ORF">QBC34DRAFT_381210</name>
</gene>
<feature type="domain" description="Hypervirulence associated protein TUDOR" evidence="2">
    <location>
        <begin position="10"/>
        <end position="72"/>
    </location>
</feature>
<accession>A0AAV9GHS0</accession>
<sequence>MANETELEGGDQVSWNLSGGAPGGTVTEKVTEGELATETQRGNTVEKNANPENPALRMETSVNDVVKHESEVTVGSKAAESSNKMEKKESGDIASKEKGNALEGKGPEGKEVGEETWAQDPEGTEDEGDEKVEEHASGEEVREKNAELDKNEVNAAGKKVEKDGNAASREAEAETERKDADQKDVGPNDAEHKSDREMDSEQEGAKQKENDAEDKTPEQKDAEKKGTGKKPAEKKGADGEVAAHGEQALAETNTEAPAQRAKPQPNEKKRKAASVCDGENEEALQDEHTAKRVKRQSIS</sequence>
<organism evidence="3 4">
    <name type="scientific">Podospora aff. communis PSN243</name>
    <dbReference type="NCBI Taxonomy" id="3040156"/>
    <lineage>
        <taxon>Eukaryota</taxon>
        <taxon>Fungi</taxon>
        <taxon>Dikarya</taxon>
        <taxon>Ascomycota</taxon>
        <taxon>Pezizomycotina</taxon>
        <taxon>Sordariomycetes</taxon>
        <taxon>Sordariomycetidae</taxon>
        <taxon>Sordariales</taxon>
        <taxon>Podosporaceae</taxon>
        <taxon>Podospora</taxon>
    </lineage>
</organism>
<dbReference type="AlphaFoldDB" id="A0AAV9GHS0"/>
<dbReference type="Proteomes" id="UP001321760">
    <property type="component" value="Unassembled WGS sequence"/>
</dbReference>